<dbReference type="GO" id="GO:0009307">
    <property type="term" value="P:DNA restriction-modification system"/>
    <property type="evidence" value="ECO:0007669"/>
    <property type="project" value="UniProtKB-KW"/>
</dbReference>
<keyword evidence="3" id="KW-0238">DNA-binding</keyword>
<dbReference type="GO" id="GO:0003677">
    <property type="term" value="F:DNA binding"/>
    <property type="evidence" value="ECO:0007669"/>
    <property type="project" value="UniProtKB-KW"/>
</dbReference>
<comment type="caution">
    <text evidence="5">The sequence shown here is derived from an EMBL/GenBank/DDBJ whole genome shotgun (WGS) entry which is preliminary data.</text>
</comment>
<evidence type="ECO:0000313" key="5">
    <source>
        <dbReference type="EMBL" id="MBT2919810.1"/>
    </source>
</evidence>
<evidence type="ECO:0000256" key="1">
    <source>
        <dbReference type="ARBA" id="ARBA00010923"/>
    </source>
</evidence>
<keyword evidence="2" id="KW-0680">Restriction system</keyword>
<dbReference type="GO" id="GO:0004519">
    <property type="term" value="F:endonuclease activity"/>
    <property type="evidence" value="ECO:0007669"/>
    <property type="project" value="UniProtKB-KW"/>
</dbReference>
<keyword evidence="5" id="KW-0255">Endonuclease</keyword>
<dbReference type="Gene3D" id="3.90.220.20">
    <property type="entry name" value="DNA methylase specificity domains"/>
    <property type="match status" value="2"/>
</dbReference>
<dbReference type="InterPro" id="IPR000055">
    <property type="entry name" value="Restrct_endonuc_typeI_TRD"/>
</dbReference>
<dbReference type="SUPFAM" id="SSF116734">
    <property type="entry name" value="DNA methylase specificity domain"/>
    <property type="match status" value="2"/>
</dbReference>
<dbReference type="Proteomes" id="UP000078309">
    <property type="component" value="Unassembled WGS sequence"/>
</dbReference>
<evidence type="ECO:0000256" key="3">
    <source>
        <dbReference type="ARBA" id="ARBA00023125"/>
    </source>
</evidence>
<feature type="domain" description="Type I restriction modification DNA specificity" evidence="4">
    <location>
        <begin position="211"/>
        <end position="354"/>
    </location>
</feature>
<comment type="similarity">
    <text evidence="1">Belongs to the type-I restriction system S methylase family.</text>
</comment>
<evidence type="ECO:0000256" key="2">
    <source>
        <dbReference type="ARBA" id="ARBA00022747"/>
    </source>
</evidence>
<feature type="domain" description="Type I restriction modification DNA specificity" evidence="4">
    <location>
        <begin position="15"/>
        <end position="167"/>
    </location>
</feature>
<keyword evidence="5" id="KW-0378">Hydrolase</keyword>
<dbReference type="Pfam" id="PF01420">
    <property type="entry name" value="Methylase_S"/>
    <property type="match status" value="2"/>
</dbReference>
<sequence>MQEKLTKLEKDLGIEWQEFNLEELFGKSTRGRRLKSSDRIKGKLPFVTAGEANMGISAYIGNDVTIFPKNTITIDMFGSAKYRNYSYGADDHVAVVSTSDLPESAVLFITSAIHKSANAGQFDYSRNFYASDADELTIQLPVNDEKMLAIDYMEQFIGTLKAERVATLKAERVATLKAYLKVTGLEDYHLTSEEQELLDNLENLESKYGIDWKEYRLDELFGKASRGRRLKSADRINGDLPFVTAGEVSMGISAYIGNDVKRFSSNTITIDMFGSSKYRSYEYGADDHVAVIHSDSFPELVVLFATTAIHKSSHAGQFDYSRNFYASDADELLIQLPTINSDKLAMDFMSLYISIVKKLVIKDVVLFSDREIELTDSLSASK</sequence>
<organism evidence="5 6">
    <name type="scientific">Vibrio anguillarum</name>
    <name type="common">Listonella anguillarum</name>
    <dbReference type="NCBI Taxonomy" id="55601"/>
    <lineage>
        <taxon>Bacteria</taxon>
        <taxon>Pseudomonadati</taxon>
        <taxon>Pseudomonadota</taxon>
        <taxon>Gammaproteobacteria</taxon>
        <taxon>Vibrionales</taxon>
        <taxon>Vibrionaceae</taxon>
        <taxon>Vibrio</taxon>
    </lineage>
</organism>
<dbReference type="AlphaFoldDB" id="A0ABD4QX37"/>
<accession>A0ABD4QX37</accession>
<name>A0ABD4QX37_VIBAN</name>
<dbReference type="EMBL" id="JAHGUI010000060">
    <property type="protein sequence ID" value="MBT2919810.1"/>
    <property type="molecule type" value="Genomic_DNA"/>
</dbReference>
<gene>
    <name evidence="5" type="ORF">PL14_14105</name>
</gene>
<evidence type="ECO:0000313" key="6">
    <source>
        <dbReference type="Proteomes" id="UP000078309"/>
    </source>
</evidence>
<reference evidence="5 6" key="1">
    <citation type="journal article" date="2017" name="J. Fish Dis.">
        <title>Comparative assessment of Vibrio virulence in marine fish larvae.</title>
        <authorList>
            <person name="Ronneseth A."/>
            <person name="Castillo D."/>
            <person name="D'Alvise P."/>
            <person name="Tonnesen O."/>
            <person name="Haugland G."/>
            <person name="Grotkjaer T."/>
            <person name="Engell-Sorensen K."/>
            <person name="Norremark L."/>
            <person name="Bergh O."/>
            <person name="Wergeland H.I."/>
            <person name="Gram L."/>
        </authorList>
    </citation>
    <scope>NUCLEOTIDE SEQUENCE [LARGE SCALE GENOMIC DNA]</scope>
    <source>
        <strain evidence="5 6">90-11-286</strain>
    </source>
</reference>
<dbReference type="RefSeq" id="WP_064626327.1">
    <property type="nucleotide sequence ID" value="NZ_JAHGUI010000060.1"/>
</dbReference>
<protein>
    <submittedName>
        <fullName evidence="5">Restriction endonuclease subunit S</fullName>
    </submittedName>
</protein>
<keyword evidence="5" id="KW-0540">Nuclease</keyword>
<evidence type="ECO:0000259" key="4">
    <source>
        <dbReference type="Pfam" id="PF01420"/>
    </source>
</evidence>
<proteinExistence type="inferred from homology"/>
<dbReference type="InterPro" id="IPR044946">
    <property type="entry name" value="Restrct_endonuc_typeI_TRD_sf"/>
</dbReference>